<name>A0A9K3DD05_9EUKA</name>
<dbReference type="InterPro" id="IPR042101">
    <property type="entry name" value="SRP54_N_sf"/>
</dbReference>
<dbReference type="Proteomes" id="UP000265618">
    <property type="component" value="Unassembled WGS sequence"/>
</dbReference>
<dbReference type="InterPro" id="IPR000897">
    <property type="entry name" value="SRP54_GTPase_dom"/>
</dbReference>
<feature type="non-terminal residue" evidence="4">
    <location>
        <position position="121"/>
    </location>
</feature>
<dbReference type="GO" id="GO:0003924">
    <property type="term" value="F:GTPase activity"/>
    <property type="evidence" value="ECO:0007669"/>
    <property type="project" value="InterPro"/>
</dbReference>
<dbReference type="GO" id="GO:0005525">
    <property type="term" value="F:GTP binding"/>
    <property type="evidence" value="ECO:0007669"/>
    <property type="project" value="UniProtKB-KW"/>
</dbReference>
<evidence type="ECO:0000313" key="4">
    <source>
        <dbReference type="EMBL" id="GIQ91639.1"/>
    </source>
</evidence>
<dbReference type="SUPFAM" id="SSF52540">
    <property type="entry name" value="P-loop containing nucleoside triphosphate hydrolases"/>
    <property type="match status" value="1"/>
</dbReference>
<keyword evidence="1" id="KW-0547">Nucleotide-binding</keyword>
<dbReference type="GO" id="GO:0005786">
    <property type="term" value="C:signal recognition particle, endoplasmic reticulum targeting"/>
    <property type="evidence" value="ECO:0007669"/>
    <property type="project" value="TreeGrafter"/>
</dbReference>
<dbReference type="OrthoDB" id="10250817at2759"/>
<dbReference type="GO" id="GO:0008312">
    <property type="term" value="F:7S RNA binding"/>
    <property type="evidence" value="ECO:0007669"/>
    <property type="project" value="TreeGrafter"/>
</dbReference>
<keyword evidence="5" id="KW-1185">Reference proteome</keyword>
<dbReference type="InterPro" id="IPR022941">
    <property type="entry name" value="SRP54"/>
</dbReference>
<dbReference type="GO" id="GO:0005829">
    <property type="term" value="C:cytosol"/>
    <property type="evidence" value="ECO:0007669"/>
    <property type="project" value="TreeGrafter"/>
</dbReference>
<dbReference type="AlphaFoldDB" id="A0A9K3DD05"/>
<gene>
    <name evidence="4" type="ORF">KIPB_014982</name>
</gene>
<dbReference type="Gene3D" id="1.20.120.140">
    <property type="entry name" value="Signal recognition particle SRP54, nucleotide-binding domain"/>
    <property type="match status" value="1"/>
</dbReference>
<dbReference type="GO" id="GO:0006616">
    <property type="term" value="P:SRP-dependent cotranslational protein targeting to membrane, translocation"/>
    <property type="evidence" value="ECO:0007669"/>
    <property type="project" value="TreeGrafter"/>
</dbReference>
<dbReference type="PANTHER" id="PTHR11564">
    <property type="entry name" value="SIGNAL RECOGNITION PARTICLE 54K PROTEIN SRP54"/>
    <property type="match status" value="1"/>
</dbReference>
<feature type="domain" description="SRP54-type proteins GTP-binding" evidence="3">
    <location>
        <begin position="61"/>
        <end position="120"/>
    </location>
</feature>
<proteinExistence type="predicted"/>
<evidence type="ECO:0000313" key="5">
    <source>
        <dbReference type="Proteomes" id="UP000265618"/>
    </source>
</evidence>
<dbReference type="Pfam" id="PF00448">
    <property type="entry name" value="SRP54"/>
    <property type="match status" value="1"/>
</dbReference>
<dbReference type="GO" id="GO:0030942">
    <property type="term" value="F:endoplasmic reticulum signal peptide binding"/>
    <property type="evidence" value="ECO:0007669"/>
    <property type="project" value="TreeGrafter"/>
</dbReference>
<comment type="caution">
    <text evidence="4">The sequence shown here is derived from an EMBL/GenBank/DDBJ whole genome shotgun (WGS) entry which is preliminary data.</text>
</comment>
<evidence type="ECO:0000256" key="2">
    <source>
        <dbReference type="ARBA" id="ARBA00023134"/>
    </source>
</evidence>
<reference evidence="4 5" key="1">
    <citation type="journal article" date="2018" name="PLoS ONE">
        <title>The draft genome of Kipferlia bialata reveals reductive genome evolution in fornicate parasites.</title>
        <authorList>
            <person name="Tanifuji G."/>
            <person name="Takabayashi S."/>
            <person name="Kume K."/>
            <person name="Takagi M."/>
            <person name="Nakayama T."/>
            <person name="Kamikawa R."/>
            <person name="Inagaki Y."/>
            <person name="Hashimoto T."/>
        </authorList>
    </citation>
    <scope>NUCLEOTIDE SEQUENCE [LARGE SCALE GENOMIC DNA]</scope>
    <source>
        <strain evidence="4">NY0173</strain>
    </source>
</reference>
<dbReference type="InterPro" id="IPR027417">
    <property type="entry name" value="P-loop_NTPase"/>
</dbReference>
<keyword evidence="2" id="KW-0342">GTP-binding</keyword>
<dbReference type="PANTHER" id="PTHR11564:SF5">
    <property type="entry name" value="SIGNAL RECOGNITION PARTICLE SUBUNIT SRP54"/>
    <property type="match status" value="1"/>
</dbReference>
<dbReference type="EMBL" id="BDIP01008065">
    <property type="protein sequence ID" value="GIQ91639.1"/>
    <property type="molecule type" value="Genomic_DNA"/>
</dbReference>
<organism evidence="4 5">
    <name type="scientific">Kipferlia bialata</name>
    <dbReference type="NCBI Taxonomy" id="797122"/>
    <lineage>
        <taxon>Eukaryota</taxon>
        <taxon>Metamonada</taxon>
        <taxon>Carpediemonas-like organisms</taxon>
        <taxon>Kipferlia</taxon>
    </lineage>
</organism>
<evidence type="ECO:0000256" key="1">
    <source>
        <dbReference type="ARBA" id="ARBA00022741"/>
    </source>
</evidence>
<evidence type="ECO:0000259" key="3">
    <source>
        <dbReference type="Pfam" id="PF00448"/>
    </source>
</evidence>
<dbReference type="Gene3D" id="3.40.50.300">
    <property type="entry name" value="P-loop containing nucleotide triphosphate hydrolases"/>
    <property type="match status" value="1"/>
</dbReference>
<protein>
    <recommendedName>
        <fullName evidence="3">SRP54-type proteins GTP-binding domain-containing protein</fullName>
    </recommendedName>
</protein>
<feature type="non-terminal residue" evidence="4">
    <location>
        <position position="1"/>
    </location>
</feature>
<accession>A0A9K3DD05</accession>
<sequence>ASDVNVDIVGAMRDRLRHSIKLKELPPEANRRDHVQRAVVKEIVELLEPKTKPHTLVRQKPNVVMFVGLQGAGKTTTVAKYAAWHRKRGWRVGIICADTFRAGAFDQLKQNAIKAKVPYFG</sequence>